<reference evidence="10" key="2">
    <citation type="submission" date="2021-09" db="EMBL/GenBank/DDBJ databases">
        <authorList>
            <person name="Gilroy R."/>
        </authorList>
    </citation>
    <scope>NUCLEOTIDE SEQUENCE</scope>
    <source>
        <strain evidence="10">4100</strain>
    </source>
</reference>
<dbReference type="Pfam" id="PF01040">
    <property type="entry name" value="UbiA"/>
    <property type="match status" value="1"/>
</dbReference>
<dbReference type="PANTHER" id="PTHR13929:SF0">
    <property type="entry name" value="UBIA PRENYLTRANSFERASE DOMAIN-CONTAINING PROTEIN 1"/>
    <property type="match status" value="1"/>
</dbReference>
<evidence type="ECO:0000256" key="5">
    <source>
        <dbReference type="ARBA" id="ARBA00022692"/>
    </source>
</evidence>
<dbReference type="EC" id="2.5.1.74" evidence="8 9"/>
<evidence type="ECO:0000256" key="1">
    <source>
        <dbReference type="ARBA" id="ARBA00004141"/>
    </source>
</evidence>
<keyword evidence="4 8" id="KW-0808">Transferase</keyword>
<comment type="subcellular location">
    <subcellularLocation>
        <location evidence="8">Cell membrane</location>
        <topology evidence="8">Multi-pass membrane protein</topology>
    </subcellularLocation>
    <subcellularLocation>
        <location evidence="1">Membrane</location>
        <topology evidence="1">Multi-pass membrane protein</topology>
    </subcellularLocation>
</comment>
<evidence type="ECO:0000313" key="10">
    <source>
        <dbReference type="EMBL" id="HJE39312.1"/>
    </source>
</evidence>
<evidence type="ECO:0000256" key="2">
    <source>
        <dbReference type="ARBA" id="ARBA00022428"/>
    </source>
</evidence>
<dbReference type="AlphaFoldDB" id="A0A921JIE5"/>
<keyword evidence="6 8" id="KW-1133">Transmembrane helix</keyword>
<protein>
    <recommendedName>
        <fullName evidence="8 9">1,4-dihydroxy-2-naphthoate octaprenyltransferase</fullName>
        <shortName evidence="8">DHNA-octaprenyltransferase</shortName>
        <ecNumber evidence="8 9">2.5.1.74</ecNumber>
    </recommendedName>
</protein>
<name>A0A921JIE5_9BACT</name>
<gene>
    <name evidence="8 10" type="primary">menA</name>
    <name evidence="10" type="ORF">K8V47_06110</name>
</gene>
<proteinExistence type="inferred from homology"/>
<feature type="transmembrane region" description="Helical" evidence="8">
    <location>
        <begin position="12"/>
        <end position="34"/>
    </location>
</feature>
<dbReference type="InterPro" id="IPR044878">
    <property type="entry name" value="UbiA_sf"/>
</dbReference>
<comment type="similarity">
    <text evidence="8">Belongs to the MenA family. Type 1 subfamily.</text>
</comment>
<comment type="function">
    <text evidence="8">Conversion of 1,4-dihydroxy-2-naphthoate (DHNA) to demethylmenaquinone (DMK).</text>
</comment>
<comment type="catalytic activity">
    <reaction evidence="8">
        <text>an all-trans-polyprenyl diphosphate + 1,4-dihydroxy-2-naphthoate + H(+) = a 2-demethylmenaquinol + CO2 + diphosphate</text>
        <dbReference type="Rhea" id="RHEA:26478"/>
        <dbReference type="Rhea" id="RHEA-COMP:9563"/>
        <dbReference type="Rhea" id="RHEA-COMP:9564"/>
        <dbReference type="ChEBI" id="CHEBI:11173"/>
        <dbReference type="ChEBI" id="CHEBI:15378"/>
        <dbReference type="ChEBI" id="CHEBI:16526"/>
        <dbReference type="ChEBI" id="CHEBI:33019"/>
        <dbReference type="ChEBI" id="CHEBI:55437"/>
        <dbReference type="ChEBI" id="CHEBI:58914"/>
        <dbReference type="EC" id="2.5.1.74"/>
    </reaction>
</comment>
<dbReference type="GO" id="GO:0009234">
    <property type="term" value="P:menaquinone biosynthetic process"/>
    <property type="evidence" value="ECO:0007669"/>
    <property type="project" value="UniProtKB-UniRule"/>
</dbReference>
<keyword evidence="7 8" id="KW-0472">Membrane</keyword>
<dbReference type="InterPro" id="IPR026046">
    <property type="entry name" value="UBIAD1"/>
</dbReference>
<dbReference type="NCBIfam" id="TIGR00751">
    <property type="entry name" value="menA"/>
    <property type="match status" value="1"/>
</dbReference>
<feature type="transmembrane region" description="Helical" evidence="8">
    <location>
        <begin position="216"/>
        <end position="237"/>
    </location>
</feature>
<feature type="transmembrane region" description="Helical" evidence="8">
    <location>
        <begin position="40"/>
        <end position="60"/>
    </location>
</feature>
<reference evidence="10" key="1">
    <citation type="journal article" date="2021" name="PeerJ">
        <title>Extensive microbial diversity within the chicken gut microbiome revealed by metagenomics and culture.</title>
        <authorList>
            <person name="Gilroy R."/>
            <person name="Ravi A."/>
            <person name="Getino M."/>
            <person name="Pursley I."/>
            <person name="Horton D.L."/>
            <person name="Alikhan N.F."/>
            <person name="Baker D."/>
            <person name="Gharbi K."/>
            <person name="Hall N."/>
            <person name="Watson M."/>
            <person name="Adriaenssens E.M."/>
            <person name="Foster-Nyarko E."/>
            <person name="Jarju S."/>
            <person name="Secka A."/>
            <person name="Antonio M."/>
            <person name="Oren A."/>
            <person name="Chaudhuri R.R."/>
            <person name="La Ragione R."/>
            <person name="Hildebrand F."/>
            <person name="Pallen M.J."/>
        </authorList>
    </citation>
    <scope>NUCLEOTIDE SEQUENCE</scope>
    <source>
        <strain evidence="10">4100</strain>
    </source>
</reference>
<evidence type="ECO:0000256" key="7">
    <source>
        <dbReference type="ARBA" id="ARBA00023136"/>
    </source>
</evidence>
<dbReference type="InterPro" id="IPR004657">
    <property type="entry name" value="MenA"/>
</dbReference>
<feature type="transmembrane region" description="Helical" evidence="8">
    <location>
        <begin position="94"/>
        <end position="112"/>
    </location>
</feature>
<dbReference type="GO" id="GO:0042371">
    <property type="term" value="P:vitamin K biosynthetic process"/>
    <property type="evidence" value="ECO:0007669"/>
    <property type="project" value="TreeGrafter"/>
</dbReference>
<accession>A0A921JIE5</accession>
<comment type="caution">
    <text evidence="10">The sequence shown here is derived from an EMBL/GenBank/DDBJ whole genome shotgun (WGS) entry which is preliminary data.</text>
</comment>
<feature type="transmembrane region" description="Helical" evidence="8">
    <location>
        <begin position="172"/>
        <end position="195"/>
    </location>
</feature>
<dbReference type="HAMAP" id="MF_01937">
    <property type="entry name" value="MenA_1"/>
    <property type="match status" value="1"/>
</dbReference>
<feature type="transmembrane region" description="Helical" evidence="8">
    <location>
        <begin position="243"/>
        <end position="261"/>
    </location>
</feature>
<dbReference type="Proteomes" id="UP000711407">
    <property type="component" value="Unassembled WGS sequence"/>
</dbReference>
<evidence type="ECO:0000313" key="11">
    <source>
        <dbReference type="Proteomes" id="UP000711407"/>
    </source>
</evidence>
<keyword evidence="5 8" id="KW-0812">Transmembrane</keyword>
<organism evidence="10 11">
    <name type="scientific">Candidatus Amulumruptor caecigallinarius</name>
    <dbReference type="NCBI Taxonomy" id="2109911"/>
    <lineage>
        <taxon>Bacteria</taxon>
        <taxon>Pseudomonadati</taxon>
        <taxon>Bacteroidota</taxon>
        <taxon>Bacteroidia</taxon>
        <taxon>Bacteroidales</taxon>
        <taxon>Muribaculaceae</taxon>
        <taxon>Candidatus Amulumruptor</taxon>
    </lineage>
</organism>
<dbReference type="Gene3D" id="1.10.357.140">
    <property type="entry name" value="UbiA prenyltransferase"/>
    <property type="match status" value="1"/>
</dbReference>
<dbReference type="PIRSF" id="PIRSF005355">
    <property type="entry name" value="UBIAD1"/>
    <property type="match status" value="1"/>
</dbReference>
<evidence type="ECO:0000256" key="6">
    <source>
        <dbReference type="ARBA" id="ARBA00022989"/>
    </source>
</evidence>
<dbReference type="InterPro" id="IPR000537">
    <property type="entry name" value="UbiA_prenyltransferase"/>
</dbReference>
<keyword evidence="2 8" id="KW-0474">Menaquinone biosynthesis</keyword>
<feature type="transmembrane region" description="Helical" evidence="8">
    <location>
        <begin position="147"/>
        <end position="166"/>
    </location>
</feature>
<evidence type="ECO:0000256" key="8">
    <source>
        <dbReference type="HAMAP-Rule" id="MF_01937"/>
    </source>
</evidence>
<dbReference type="EMBL" id="DYXT01000029">
    <property type="protein sequence ID" value="HJE39312.1"/>
    <property type="molecule type" value="Genomic_DNA"/>
</dbReference>
<dbReference type="PANTHER" id="PTHR13929">
    <property type="entry name" value="1,4-DIHYDROXY-2-NAPHTHOATE OCTAPRENYLTRANSFERASE"/>
    <property type="match status" value="1"/>
</dbReference>
<evidence type="ECO:0000256" key="9">
    <source>
        <dbReference type="NCBIfam" id="TIGR00751"/>
    </source>
</evidence>
<evidence type="ECO:0000256" key="3">
    <source>
        <dbReference type="ARBA" id="ARBA00022475"/>
    </source>
</evidence>
<comment type="pathway">
    <text evidence="8">Quinol/quinone metabolism; menaquinone biosynthesis; menaquinol from 1,4-dihydroxy-2-naphthoate: step 1/2.</text>
</comment>
<sequence length="295" mass="31747">MMRKVKAWVEAMRLRTLPVSVAGAVTALGLAMGGDHEIRWWAWVLCMLFAVLAQIASNFGNEYFDYKDGLDRPGREGPRRGVTEGDLSPSAMKYATFATLGLACGCGCGLIYWGGWWLIAVGAVIALAALAYSAGPYPLSRHGLGEVAVVAFFGLVPILLTFWLITGSSPSWVQWCAALGLGLLGANVLVVNNYRDRDDDAAVGKRTLAVRWGGKAMVRLYAVNATMGVAMTVPAWTSLDIRLAVIPAAAYVLLFLPLCSRMSHETGRVLNRLLGATARAMVLYSLTFLIAGLML</sequence>
<evidence type="ECO:0000256" key="4">
    <source>
        <dbReference type="ARBA" id="ARBA00022679"/>
    </source>
</evidence>
<dbReference type="GO" id="GO:0005886">
    <property type="term" value="C:plasma membrane"/>
    <property type="evidence" value="ECO:0007669"/>
    <property type="project" value="UniProtKB-SubCell"/>
</dbReference>
<dbReference type="GO" id="GO:0046428">
    <property type="term" value="F:1,4-dihydroxy-2-naphthoate polyprenyltransferase activity"/>
    <property type="evidence" value="ECO:0007669"/>
    <property type="project" value="UniProtKB-UniRule"/>
</dbReference>
<feature type="transmembrane region" description="Helical" evidence="8">
    <location>
        <begin position="118"/>
        <end position="135"/>
    </location>
</feature>
<dbReference type="CDD" id="cd13962">
    <property type="entry name" value="PT_UbiA_UBIAD1"/>
    <property type="match status" value="1"/>
</dbReference>
<feature type="transmembrane region" description="Helical" evidence="8">
    <location>
        <begin position="273"/>
        <end position="294"/>
    </location>
</feature>
<keyword evidence="3 8" id="KW-1003">Cell membrane</keyword>